<dbReference type="VEuPathDB" id="VectorBase:ADIR000632"/>
<dbReference type="EnsemblMetazoa" id="ADIR000632-RA">
    <property type="protein sequence ID" value="ADIR000632-PA"/>
    <property type="gene ID" value="ADIR000632"/>
</dbReference>
<feature type="region of interest" description="Disordered" evidence="1">
    <location>
        <begin position="1"/>
        <end position="40"/>
    </location>
</feature>
<reference evidence="2" key="2">
    <citation type="submission" date="2020-05" db="UniProtKB">
        <authorList>
            <consortium name="EnsemblMetazoa"/>
        </authorList>
    </citation>
    <scope>IDENTIFICATION</scope>
    <source>
        <strain evidence="2">WRAIR2</strain>
    </source>
</reference>
<evidence type="ECO:0000313" key="3">
    <source>
        <dbReference type="Proteomes" id="UP000075884"/>
    </source>
</evidence>
<accession>A0A182MZ27</accession>
<name>A0A182MZ27_9DIPT</name>
<proteinExistence type="predicted"/>
<feature type="region of interest" description="Disordered" evidence="1">
    <location>
        <begin position="120"/>
        <end position="152"/>
    </location>
</feature>
<evidence type="ECO:0000256" key="1">
    <source>
        <dbReference type="SAM" id="MobiDB-lite"/>
    </source>
</evidence>
<dbReference type="Proteomes" id="UP000075884">
    <property type="component" value="Unassembled WGS sequence"/>
</dbReference>
<protein>
    <submittedName>
        <fullName evidence="2">Uncharacterized protein</fullName>
    </submittedName>
</protein>
<reference evidence="3" key="1">
    <citation type="submission" date="2013-03" db="EMBL/GenBank/DDBJ databases">
        <title>The Genome Sequence of Anopheles dirus WRAIR2.</title>
        <authorList>
            <consortium name="The Broad Institute Genomics Platform"/>
            <person name="Neafsey D.E."/>
            <person name="Walton C."/>
            <person name="Walker B."/>
            <person name="Young S.K."/>
            <person name="Zeng Q."/>
            <person name="Gargeya S."/>
            <person name="Fitzgerald M."/>
            <person name="Haas B."/>
            <person name="Abouelleil A."/>
            <person name="Allen A.W."/>
            <person name="Alvarado L."/>
            <person name="Arachchi H.M."/>
            <person name="Berlin A.M."/>
            <person name="Chapman S.B."/>
            <person name="Gainer-Dewar J."/>
            <person name="Goldberg J."/>
            <person name="Griggs A."/>
            <person name="Gujja S."/>
            <person name="Hansen M."/>
            <person name="Howarth C."/>
            <person name="Imamovic A."/>
            <person name="Ireland A."/>
            <person name="Larimer J."/>
            <person name="McCowan C."/>
            <person name="Murphy C."/>
            <person name="Pearson M."/>
            <person name="Poon T.W."/>
            <person name="Priest M."/>
            <person name="Roberts A."/>
            <person name="Saif S."/>
            <person name="Shea T."/>
            <person name="Sisk P."/>
            <person name="Sykes S."/>
            <person name="Wortman J."/>
            <person name="Nusbaum C."/>
            <person name="Birren B."/>
        </authorList>
    </citation>
    <scope>NUCLEOTIDE SEQUENCE [LARGE SCALE GENOMIC DNA]</scope>
    <source>
        <strain evidence="3">WRAIR2</strain>
    </source>
</reference>
<feature type="compositionally biased region" description="Acidic residues" evidence="1">
    <location>
        <begin position="129"/>
        <end position="148"/>
    </location>
</feature>
<dbReference type="AlphaFoldDB" id="A0A182MZ27"/>
<organism evidence="2 3">
    <name type="scientific">Anopheles dirus</name>
    <dbReference type="NCBI Taxonomy" id="7168"/>
    <lineage>
        <taxon>Eukaryota</taxon>
        <taxon>Metazoa</taxon>
        <taxon>Ecdysozoa</taxon>
        <taxon>Arthropoda</taxon>
        <taxon>Hexapoda</taxon>
        <taxon>Insecta</taxon>
        <taxon>Pterygota</taxon>
        <taxon>Neoptera</taxon>
        <taxon>Endopterygota</taxon>
        <taxon>Diptera</taxon>
        <taxon>Nematocera</taxon>
        <taxon>Culicoidea</taxon>
        <taxon>Culicidae</taxon>
        <taxon>Anophelinae</taxon>
        <taxon>Anopheles</taxon>
    </lineage>
</organism>
<sequence length="239" mass="26394">MEVNFIGHGGLAPPPPSSLNTLEYPAPDPPLNPADNEIGDNPLLAALNGARENDGALVGRSADGHAMESIDLIREQLERIKQEEDIEIKSNLLMKLLTELPEGPLPIVYIEDAAGKATAGVREGTGDTVDGDDAVNDEDDDDDDDDDGDAGRIRTEQLTANGGKRSGRYYRRYPWKRQNARSRTYDAEARYLCVPSREDVFKLLVGLHENRIGNHQKTVNFCNRKRPAKAIFTNIRFLG</sequence>
<keyword evidence="3" id="KW-1185">Reference proteome</keyword>
<evidence type="ECO:0000313" key="2">
    <source>
        <dbReference type="EnsemblMetazoa" id="ADIR000632-PA"/>
    </source>
</evidence>